<feature type="transmembrane region" description="Helical" evidence="6">
    <location>
        <begin position="30"/>
        <end position="49"/>
    </location>
</feature>
<name>A0A248LK86_9NEIS</name>
<keyword evidence="5 6" id="KW-0472">Membrane</keyword>
<proteinExistence type="predicted"/>
<reference evidence="9" key="1">
    <citation type="submission" date="2017-06" db="EMBL/GenBank/DDBJ databases">
        <title>Whole genome sequence of Laribacter hongkongensis LHGZ1.</title>
        <authorList>
            <person name="Chen D."/>
            <person name="Wu H."/>
            <person name="Chen J."/>
        </authorList>
    </citation>
    <scope>NUCLEOTIDE SEQUENCE [LARGE SCALE GENOMIC DNA]</scope>
    <source>
        <strain evidence="9">LHGZ1</strain>
    </source>
</reference>
<feature type="transmembrane region" description="Helical" evidence="6">
    <location>
        <begin position="309"/>
        <end position="329"/>
    </location>
</feature>
<feature type="transmembrane region" description="Helical" evidence="6">
    <location>
        <begin position="381"/>
        <end position="401"/>
    </location>
</feature>
<sequence>MELTHYSDSLLSILPPLVAVTLAVLTRRVLLSLGLGILIGALLVTRGNPLDTVQYLGLKLMAIFREAGAPNWASINILLFLVLLGCLIALMTLTGGTRAFALWAEQRIRTKRQAKIMTGMLVFLFFIDDYFHSLAVGTICRPITDRYRISRAKLAYLLDSTAAPVCVLMPVSSWGAYIIAVIGGILAAHGLQGQSPISAFIAMAPMNFYALFTLLMVIVLIAARLDFGPMARHEAAAQDGELYDAGKGIPPGATESLSAVAEGKVRDLVLPIFTLVVTTVYFMVATGAEVLAAGGQAFSVLGAFENTNVGLSLVSGALSALAVAIVLSLRLRLGLGVWGSVVRHGFASMWPALRILLLAWVIAAVIRDVETGKYLASLTQLALPVWLLPAVLFLLAGAMAFSTGTSWGTFGIMLPLGADLMMAAEPTLLLPALSAVLAGSVFGDHCSPISDTTILSSTGAASHHIDHVTTQLPYALVVAGCSVAGYLVLGATGSVGMSLLVCTACFAASLLVLHRLAVIRPAATPAGEAARA</sequence>
<feature type="domain" description="Na+/H+ antiporter NhaC-like C-terminal" evidence="7">
    <location>
        <begin position="165"/>
        <end position="490"/>
    </location>
</feature>
<evidence type="ECO:0000256" key="3">
    <source>
        <dbReference type="ARBA" id="ARBA00022692"/>
    </source>
</evidence>
<evidence type="ECO:0000313" key="9">
    <source>
        <dbReference type="Proteomes" id="UP000197424"/>
    </source>
</evidence>
<feature type="transmembrane region" description="Helical" evidence="6">
    <location>
        <begin position="200"/>
        <end position="223"/>
    </location>
</feature>
<keyword evidence="4 6" id="KW-1133">Transmembrane helix</keyword>
<dbReference type="Proteomes" id="UP000197424">
    <property type="component" value="Chromosome"/>
</dbReference>
<evidence type="ECO:0000256" key="1">
    <source>
        <dbReference type="ARBA" id="ARBA00004651"/>
    </source>
</evidence>
<protein>
    <submittedName>
        <fullName evidence="8">Na+/H+ antiporter NhaC</fullName>
    </submittedName>
</protein>
<dbReference type="PANTHER" id="PTHR43478">
    <property type="entry name" value="NA+/H+ ANTIPORTER-RELATED"/>
    <property type="match status" value="1"/>
</dbReference>
<dbReference type="EMBL" id="CP022115">
    <property type="protein sequence ID" value="ASJ25148.1"/>
    <property type="molecule type" value="Genomic_DNA"/>
</dbReference>
<feature type="transmembrane region" description="Helical" evidence="6">
    <location>
        <begin position="495"/>
        <end position="513"/>
    </location>
</feature>
<feature type="transmembrane region" description="Helical" evidence="6">
    <location>
        <begin position="114"/>
        <end position="132"/>
    </location>
</feature>
<dbReference type="PANTHER" id="PTHR43478:SF3">
    <property type="entry name" value="LYSINE TRANSPORTER LYSW"/>
    <property type="match status" value="1"/>
</dbReference>
<evidence type="ECO:0000256" key="6">
    <source>
        <dbReference type="SAM" id="Phobius"/>
    </source>
</evidence>
<feature type="transmembrane region" description="Helical" evidence="6">
    <location>
        <begin position="472"/>
        <end position="489"/>
    </location>
</feature>
<feature type="transmembrane region" description="Helical" evidence="6">
    <location>
        <begin position="268"/>
        <end position="288"/>
    </location>
</feature>
<evidence type="ECO:0000256" key="2">
    <source>
        <dbReference type="ARBA" id="ARBA00022475"/>
    </source>
</evidence>
<evidence type="ECO:0000259" key="7">
    <source>
        <dbReference type="Pfam" id="PF03553"/>
    </source>
</evidence>
<organism evidence="8 9">
    <name type="scientific">Laribacter hongkongensis</name>
    <dbReference type="NCBI Taxonomy" id="168471"/>
    <lineage>
        <taxon>Bacteria</taxon>
        <taxon>Pseudomonadati</taxon>
        <taxon>Pseudomonadota</taxon>
        <taxon>Betaproteobacteria</taxon>
        <taxon>Neisseriales</taxon>
        <taxon>Aquaspirillaceae</taxon>
        <taxon>Laribacter</taxon>
    </lineage>
</organism>
<gene>
    <name evidence="8" type="primary">nhaC</name>
    <name evidence="8" type="ORF">LHGZ1_2317</name>
</gene>
<dbReference type="AlphaFoldDB" id="A0A248LK86"/>
<keyword evidence="2" id="KW-1003">Cell membrane</keyword>
<evidence type="ECO:0000256" key="5">
    <source>
        <dbReference type="ARBA" id="ARBA00023136"/>
    </source>
</evidence>
<feature type="transmembrane region" description="Helical" evidence="6">
    <location>
        <begin position="69"/>
        <end position="93"/>
    </location>
</feature>
<feature type="transmembrane region" description="Helical" evidence="6">
    <location>
        <begin position="162"/>
        <end position="188"/>
    </location>
</feature>
<feature type="transmembrane region" description="Helical" evidence="6">
    <location>
        <begin position="349"/>
        <end position="369"/>
    </location>
</feature>
<dbReference type="RefSeq" id="WP_088861146.1">
    <property type="nucleotide sequence ID" value="NZ_CP022115.1"/>
</dbReference>
<keyword evidence="3 6" id="KW-0812">Transmembrane</keyword>
<evidence type="ECO:0000256" key="4">
    <source>
        <dbReference type="ARBA" id="ARBA00022989"/>
    </source>
</evidence>
<dbReference type="InterPro" id="IPR018461">
    <property type="entry name" value="Na/H_Antiport_NhaC-like_C"/>
</dbReference>
<accession>A0A248LK86</accession>
<comment type="subcellular location">
    <subcellularLocation>
        <location evidence="1">Cell membrane</location>
        <topology evidence="1">Multi-pass membrane protein</topology>
    </subcellularLocation>
</comment>
<evidence type="ECO:0000313" key="8">
    <source>
        <dbReference type="EMBL" id="ASJ25148.1"/>
    </source>
</evidence>
<dbReference type="GO" id="GO:0005886">
    <property type="term" value="C:plasma membrane"/>
    <property type="evidence" value="ECO:0007669"/>
    <property type="project" value="UniProtKB-SubCell"/>
</dbReference>
<dbReference type="Pfam" id="PF03553">
    <property type="entry name" value="Na_H_antiporter"/>
    <property type="match status" value="1"/>
</dbReference>
<dbReference type="OrthoDB" id="9762978at2"/>